<dbReference type="Pfam" id="PF13412">
    <property type="entry name" value="HTH_24"/>
    <property type="match status" value="1"/>
</dbReference>
<keyword evidence="3" id="KW-0804">Transcription</keyword>
<dbReference type="InterPro" id="IPR019888">
    <property type="entry name" value="Tscrpt_reg_AsnC-like"/>
</dbReference>
<dbReference type="PANTHER" id="PTHR30154:SF53">
    <property type="entry name" value="HTH-TYPE TRANSCRIPTIONAL REGULATOR LRPC"/>
    <property type="match status" value="1"/>
</dbReference>
<dbReference type="SUPFAM" id="SSF54909">
    <property type="entry name" value="Dimeric alpha+beta barrel"/>
    <property type="match status" value="1"/>
</dbReference>
<evidence type="ECO:0000313" key="5">
    <source>
        <dbReference type="EMBL" id="MDN5205111.1"/>
    </source>
</evidence>
<dbReference type="SMART" id="SM00344">
    <property type="entry name" value="HTH_ASNC"/>
    <property type="match status" value="1"/>
</dbReference>
<reference evidence="5" key="1">
    <citation type="submission" date="2023-06" db="EMBL/GenBank/DDBJ databases">
        <title>Genomic of Parafulvivirga corallium.</title>
        <authorList>
            <person name="Wang G."/>
        </authorList>
    </citation>
    <scope>NUCLEOTIDE SEQUENCE</scope>
    <source>
        <strain evidence="5">BMA10</strain>
    </source>
</reference>
<name>A0ABT8KWE3_9BACT</name>
<dbReference type="Gene3D" id="3.30.70.920">
    <property type="match status" value="1"/>
</dbReference>
<dbReference type="InterPro" id="IPR000485">
    <property type="entry name" value="AsnC-type_HTH_dom"/>
</dbReference>
<evidence type="ECO:0000313" key="6">
    <source>
        <dbReference type="Proteomes" id="UP001172082"/>
    </source>
</evidence>
<evidence type="ECO:0000256" key="3">
    <source>
        <dbReference type="ARBA" id="ARBA00023163"/>
    </source>
</evidence>
<dbReference type="SUPFAM" id="SSF46785">
    <property type="entry name" value="Winged helix' DNA-binding domain"/>
    <property type="match status" value="1"/>
</dbReference>
<dbReference type="PRINTS" id="PR00033">
    <property type="entry name" value="HTHASNC"/>
</dbReference>
<dbReference type="InterPro" id="IPR011008">
    <property type="entry name" value="Dimeric_a/b-barrel"/>
</dbReference>
<dbReference type="InterPro" id="IPR036388">
    <property type="entry name" value="WH-like_DNA-bd_sf"/>
</dbReference>
<dbReference type="Gene3D" id="1.10.10.10">
    <property type="entry name" value="Winged helix-like DNA-binding domain superfamily/Winged helix DNA-binding domain"/>
    <property type="match status" value="1"/>
</dbReference>
<accession>A0ABT8KWE3</accession>
<keyword evidence="6" id="KW-1185">Reference proteome</keyword>
<dbReference type="CDD" id="cd00090">
    <property type="entry name" value="HTH_ARSR"/>
    <property type="match status" value="1"/>
</dbReference>
<evidence type="ECO:0000259" key="4">
    <source>
        <dbReference type="PROSITE" id="PS50956"/>
    </source>
</evidence>
<evidence type="ECO:0000256" key="1">
    <source>
        <dbReference type="ARBA" id="ARBA00023015"/>
    </source>
</evidence>
<dbReference type="PANTHER" id="PTHR30154">
    <property type="entry name" value="LEUCINE-RESPONSIVE REGULATORY PROTEIN"/>
    <property type="match status" value="1"/>
</dbReference>
<dbReference type="PROSITE" id="PS50956">
    <property type="entry name" value="HTH_ASNC_2"/>
    <property type="match status" value="1"/>
</dbReference>
<proteinExistence type="predicted"/>
<dbReference type="InterPro" id="IPR011991">
    <property type="entry name" value="ArsR-like_HTH"/>
</dbReference>
<organism evidence="5 6">
    <name type="scientific">Splendidivirga corallicola</name>
    <dbReference type="NCBI Taxonomy" id="3051826"/>
    <lineage>
        <taxon>Bacteria</taxon>
        <taxon>Pseudomonadati</taxon>
        <taxon>Bacteroidota</taxon>
        <taxon>Cytophagia</taxon>
        <taxon>Cytophagales</taxon>
        <taxon>Splendidivirgaceae</taxon>
        <taxon>Splendidivirga</taxon>
    </lineage>
</organism>
<comment type="caution">
    <text evidence="5">The sequence shown here is derived from an EMBL/GenBank/DDBJ whole genome shotgun (WGS) entry which is preliminary data.</text>
</comment>
<dbReference type="Proteomes" id="UP001172082">
    <property type="component" value="Unassembled WGS sequence"/>
</dbReference>
<dbReference type="InterPro" id="IPR019887">
    <property type="entry name" value="Tscrpt_reg_AsnC/Lrp_C"/>
</dbReference>
<feature type="domain" description="HTH asnC-type" evidence="4">
    <location>
        <begin position="1"/>
        <end position="62"/>
    </location>
</feature>
<sequence>MDKIDRKILNELSTNARISGAEIARKVHLSVPAVTERLRKLDKSGIIDRYTIRFNRESLGFNVLAFIKVWLDHTKVDQTKERLLAMSEVLECHHIAGEYDLLLKILVKNTTQLEDLLTKKIKNDPAITRTSTTIVLSTYKEEINVKPD</sequence>
<keyword evidence="2" id="KW-0238">DNA-binding</keyword>
<dbReference type="EMBL" id="JAUJEA010000015">
    <property type="protein sequence ID" value="MDN5205111.1"/>
    <property type="molecule type" value="Genomic_DNA"/>
</dbReference>
<protein>
    <submittedName>
        <fullName evidence="5">Lrp/AsnC family transcriptional regulator</fullName>
    </submittedName>
</protein>
<evidence type="ECO:0000256" key="2">
    <source>
        <dbReference type="ARBA" id="ARBA00023125"/>
    </source>
</evidence>
<dbReference type="Pfam" id="PF01037">
    <property type="entry name" value="AsnC_trans_reg"/>
    <property type="match status" value="1"/>
</dbReference>
<dbReference type="InterPro" id="IPR036390">
    <property type="entry name" value="WH_DNA-bd_sf"/>
</dbReference>
<gene>
    <name evidence="5" type="ORF">QQ008_27235</name>
</gene>
<keyword evidence="1" id="KW-0805">Transcription regulation</keyword>
<dbReference type="RefSeq" id="WP_346755133.1">
    <property type="nucleotide sequence ID" value="NZ_JAUJEA010000015.1"/>
</dbReference>